<organism evidence="3 4">
    <name type="scientific">Gemmatimonas groenlandica</name>
    <dbReference type="NCBI Taxonomy" id="2732249"/>
    <lineage>
        <taxon>Bacteria</taxon>
        <taxon>Pseudomonadati</taxon>
        <taxon>Gemmatimonadota</taxon>
        <taxon>Gemmatimonadia</taxon>
        <taxon>Gemmatimonadales</taxon>
        <taxon>Gemmatimonadaceae</taxon>
        <taxon>Gemmatimonas</taxon>
    </lineage>
</organism>
<name>A0A6M4IR87_9BACT</name>
<evidence type="ECO:0000313" key="4">
    <source>
        <dbReference type="Proteomes" id="UP000500938"/>
    </source>
</evidence>
<keyword evidence="2" id="KW-0812">Transmembrane</keyword>
<reference evidence="3 4" key="1">
    <citation type="submission" date="2020-05" db="EMBL/GenBank/DDBJ databases">
        <title>Complete genome sequence of Gemmatimonas greenlandica TET16.</title>
        <authorList>
            <person name="Zeng Y."/>
        </authorList>
    </citation>
    <scope>NUCLEOTIDE SEQUENCE [LARGE SCALE GENOMIC DNA]</scope>
    <source>
        <strain evidence="3 4">TET16</strain>
    </source>
</reference>
<keyword evidence="4" id="KW-1185">Reference proteome</keyword>
<evidence type="ECO:0000256" key="1">
    <source>
        <dbReference type="SAM" id="MobiDB-lite"/>
    </source>
</evidence>
<evidence type="ECO:0000256" key="2">
    <source>
        <dbReference type="SAM" id="Phobius"/>
    </source>
</evidence>
<sequence>MSVGAIAFMAVSWTFVLGLTAWSFAKLLTDQKHFDPDGIGPESPPEPPHAKKRG</sequence>
<gene>
    <name evidence="3" type="ORF">HKW67_04090</name>
</gene>
<dbReference type="EMBL" id="CP053085">
    <property type="protein sequence ID" value="QJR34751.1"/>
    <property type="molecule type" value="Genomic_DNA"/>
</dbReference>
<keyword evidence="2" id="KW-1133">Transmembrane helix</keyword>
<keyword evidence="2" id="KW-0472">Membrane</keyword>
<dbReference type="AlphaFoldDB" id="A0A6M4IR87"/>
<feature type="transmembrane region" description="Helical" evidence="2">
    <location>
        <begin position="6"/>
        <end position="25"/>
    </location>
</feature>
<protein>
    <submittedName>
        <fullName evidence="3">Uncharacterized protein</fullName>
    </submittedName>
</protein>
<dbReference type="KEGG" id="ggr:HKW67_04090"/>
<feature type="region of interest" description="Disordered" evidence="1">
    <location>
        <begin position="35"/>
        <end position="54"/>
    </location>
</feature>
<dbReference type="Proteomes" id="UP000500938">
    <property type="component" value="Chromosome"/>
</dbReference>
<evidence type="ECO:0000313" key="3">
    <source>
        <dbReference type="EMBL" id="QJR34751.1"/>
    </source>
</evidence>
<proteinExistence type="predicted"/>
<dbReference type="RefSeq" id="WP_171224179.1">
    <property type="nucleotide sequence ID" value="NZ_CP053085.1"/>
</dbReference>
<accession>A0A6M4IR87</accession>